<accession>A0A0D5YP98</accession>
<gene>
    <name evidence="2" type="ORF">VC82_77</name>
</gene>
<dbReference type="AlphaFoldDB" id="A0A0D5YP98"/>
<dbReference type="KEGG" id="mlt:VC82_77"/>
<dbReference type="RefSeq" id="WP_045800636.1">
    <property type="nucleotide sequence ID" value="NZ_CP011071.1"/>
</dbReference>
<dbReference type="HOGENOM" id="CLU_124415_0_0_10"/>
<keyword evidence="3" id="KW-1185">Reference proteome</keyword>
<dbReference type="OrthoDB" id="1122768at2"/>
<evidence type="ECO:0000313" key="3">
    <source>
        <dbReference type="Proteomes" id="UP000032726"/>
    </source>
</evidence>
<feature type="transmembrane region" description="Helical" evidence="1">
    <location>
        <begin position="143"/>
        <end position="167"/>
    </location>
</feature>
<dbReference type="Pfam" id="PF13858">
    <property type="entry name" value="DUF4199"/>
    <property type="match status" value="1"/>
</dbReference>
<sequence length="174" mass="19370">MEEQPQVKPTKYILNYGLLLGLVSVVFSLMLYFQGLHYEQTATINVIGFVILFAMVLVTLFQFRKANGGFLSLGQAIKIGTGVAVVGGIIGIIYFLLLSNVIEPDYMDKVNEIAKAKAFESNPNLTQEQWDQGMAMQEKFRWIFYPVIIIIQAILGLISGLIGGLIFKKAKPAY</sequence>
<evidence type="ECO:0000313" key="2">
    <source>
        <dbReference type="EMBL" id="AKA33769.1"/>
    </source>
</evidence>
<dbReference type="InterPro" id="IPR025250">
    <property type="entry name" value="DUF4199"/>
</dbReference>
<keyword evidence="1" id="KW-0472">Membrane</keyword>
<feature type="transmembrane region" description="Helical" evidence="1">
    <location>
        <begin position="44"/>
        <end position="63"/>
    </location>
</feature>
<dbReference type="STRING" id="516051.VC82_77"/>
<keyword evidence="1" id="KW-1133">Transmembrane helix</keyword>
<dbReference type="Proteomes" id="UP000032726">
    <property type="component" value="Chromosome"/>
</dbReference>
<proteinExistence type="predicted"/>
<evidence type="ECO:0000256" key="1">
    <source>
        <dbReference type="SAM" id="Phobius"/>
    </source>
</evidence>
<keyword evidence="1" id="KW-0812">Transmembrane</keyword>
<organism evidence="2 3">
    <name type="scientific">Flagellimonas lutaonensis</name>
    <dbReference type="NCBI Taxonomy" id="516051"/>
    <lineage>
        <taxon>Bacteria</taxon>
        <taxon>Pseudomonadati</taxon>
        <taxon>Bacteroidota</taxon>
        <taxon>Flavobacteriia</taxon>
        <taxon>Flavobacteriales</taxon>
        <taxon>Flavobacteriaceae</taxon>
        <taxon>Flagellimonas</taxon>
    </lineage>
</organism>
<feature type="transmembrane region" description="Helical" evidence="1">
    <location>
        <begin position="12"/>
        <end position="32"/>
    </location>
</feature>
<name>A0A0D5YP98_9FLAO</name>
<dbReference type="EMBL" id="CP011071">
    <property type="protein sequence ID" value="AKA33769.1"/>
    <property type="molecule type" value="Genomic_DNA"/>
</dbReference>
<protein>
    <recommendedName>
        <fullName evidence="4">DUF4199 domain-containing protein</fullName>
    </recommendedName>
</protein>
<feature type="transmembrane region" description="Helical" evidence="1">
    <location>
        <begin position="75"/>
        <end position="97"/>
    </location>
</feature>
<reference evidence="2 3" key="1">
    <citation type="submission" date="2015-03" db="EMBL/GenBank/DDBJ databases">
        <title>Complete genome sequence of Muricauda lutaonensis CC-HSB-11T, isolated from a coastal hot spring.</title>
        <authorList>
            <person name="Kim K.M."/>
        </authorList>
    </citation>
    <scope>NUCLEOTIDE SEQUENCE [LARGE SCALE GENOMIC DNA]</scope>
    <source>
        <strain evidence="2 3">CC-HSB-11</strain>
    </source>
</reference>
<evidence type="ECO:0008006" key="4">
    <source>
        <dbReference type="Google" id="ProtNLM"/>
    </source>
</evidence>